<dbReference type="EMBL" id="UOEP01000139">
    <property type="protein sequence ID" value="VAW21235.1"/>
    <property type="molecule type" value="Genomic_DNA"/>
</dbReference>
<evidence type="ECO:0000313" key="2">
    <source>
        <dbReference type="EMBL" id="VAW21235.1"/>
    </source>
</evidence>
<dbReference type="Pfam" id="PF00534">
    <property type="entry name" value="Glycos_transf_1"/>
    <property type="match status" value="1"/>
</dbReference>
<dbReference type="CDD" id="cd03801">
    <property type="entry name" value="GT4_PimA-like"/>
    <property type="match status" value="1"/>
</dbReference>
<dbReference type="AlphaFoldDB" id="A0A3B0TRI4"/>
<dbReference type="GO" id="GO:0016757">
    <property type="term" value="F:glycosyltransferase activity"/>
    <property type="evidence" value="ECO:0007669"/>
    <property type="project" value="InterPro"/>
</dbReference>
<dbReference type="InterPro" id="IPR050194">
    <property type="entry name" value="Glycosyltransferase_grp1"/>
</dbReference>
<accession>A0A3B0TRI4</accession>
<evidence type="ECO:0000259" key="1">
    <source>
        <dbReference type="Pfam" id="PF00534"/>
    </source>
</evidence>
<feature type="domain" description="Glycosyl transferase family 1" evidence="1">
    <location>
        <begin position="222"/>
        <end position="390"/>
    </location>
</feature>
<reference evidence="2" key="1">
    <citation type="submission" date="2018-06" db="EMBL/GenBank/DDBJ databases">
        <authorList>
            <person name="Zhirakovskaya E."/>
        </authorList>
    </citation>
    <scope>NUCLEOTIDE SEQUENCE</scope>
</reference>
<dbReference type="PANTHER" id="PTHR45947:SF3">
    <property type="entry name" value="SULFOQUINOVOSYL TRANSFERASE SQD2"/>
    <property type="match status" value="1"/>
</dbReference>
<name>A0A3B0TRI4_9ZZZZ</name>
<sequence length="416" mass="47236">MRILWFTNTPSLASDYLRGNEVGGGWISSLEEAVLKYTTLKLAVSFFTDTYVGSFRLDNVHYYPVCNVSKQKLGRRVDRLFNTIYLERDLQSLIKVVKQFNPDVIHIHGTEQHYGLIQKYIKDIPVIISVQGNLTVYSEKYFSGISKKVFIRHISLYNFLTQQNPVFQYYRMKKRAKNEQEILKITKNIAGRTNWDRSIARIFSPGGSYHVVNEIMRPAFYKKAWGKKRGGKLILMTTTSSPAYKGFEVILKTAIILKQLGLPFEWRVAGLSPHTKNVKIAEKWLKVKSDKISINFLGTLDSDKLINNLLQSDIYIQVSHIENSPNSVCEAMLLGMPVIASAVGGTASLIEDGENGMLYQDGECYSLAGTIVKLHEDNNLCQSIAKSAYEASHKRHDPQKVVKELTDAYTVLAKQY</sequence>
<protein>
    <recommendedName>
        <fullName evidence="1">Glycosyl transferase family 1 domain-containing protein</fullName>
    </recommendedName>
</protein>
<gene>
    <name evidence="2" type="ORF">MNBD_BACTEROID01-1649</name>
</gene>
<organism evidence="2">
    <name type="scientific">hydrothermal vent metagenome</name>
    <dbReference type="NCBI Taxonomy" id="652676"/>
    <lineage>
        <taxon>unclassified sequences</taxon>
        <taxon>metagenomes</taxon>
        <taxon>ecological metagenomes</taxon>
    </lineage>
</organism>
<proteinExistence type="predicted"/>
<dbReference type="Gene3D" id="3.40.50.2000">
    <property type="entry name" value="Glycogen Phosphorylase B"/>
    <property type="match status" value="2"/>
</dbReference>
<dbReference type="SUPFAM" id="SSF53756">
    <property type="entry name" value="UDP-Glycosyltransferase/glycogen phosphorylase"/>
    <property type="match status" value="1"/>
</dbReference>
<dbReference type="PANTHER" id="PTHR45947">
    <property type="entry name" value="SULFOQUINOVOSYL TRANSFERASE SQD2"/>
    <property type="match status" value="1"/>
</dbReference>
<dbReference type="InterPro" id="IPR001296">
    <property type="entry name" value="Glyco_trans_1"/>
</dbReference>